<evidence type="ECO:0008006" key="3">
    <source>
        <dbReference type="Google" id="ProtNLM"/>
    </source>
</evidence>
<evidence type="ECO:0000313" key="2">
    <source>
        <dbReference type="Proteomes" id="UP000784880"/>
    </source>
</evidence>
<gene>
    <name evidence="1" type="ORF">KS419_11235</name>
</gene>
<accession>A0ABS6JGH3</accession>
<comment type="caution">
    <text evidence="1">The sequence shown here is derived from an EMBL/GenBank/DDBJ whole genome shotgun (WGS) entry which is preliminary data.</text>
</comment>
<dbReference type="RefSeq" id="WP_217066500.1">
    <property type="nucleotide sequence ID" value="NZ_JAHQCS010000096.1"/>
</dbReference>
<dbReference type="EMBL" id="JAHQCS010000096">
    <property type="protein sequence ID" value="MBU9712314.1"/>
    <property type="molecule type" value="Genomic_DNA"/>
</dbReference>
<proteinExistence type="predicted"/>
<protein>
    <recommendedName>
        <fullName evidence="3">DinB family protein</fullName>
    </recommendedName>
</protein>
<sequence length="142" mass="16428">MDIIVKQRVLQALSLTDDFYTHINGDHLRLRISDVPSNTIGEQAYCIIGARESYLKAFIIGKWDGFECSLSDSTNKTLINSKLKETHTNIIRFLQDNSIGEINPNFLMDLLEHEVQHHGQLIRYAYANNIEFPKSWNIRYTV</sequence>
<keyword evidence="2" id="KW-1185">Reference proteome</keyword>
<organism evidence="1 2">
    <name type="scientific">Evansella tamaricis</name>
    <dbReference type="NCBI Taxonomy" id="2069301"/>
    <lineage>
        <taxon>Bacteria</taxon>
        <taxon>Bacillati</taxon>
        <taxon>Bacillota</taxon>
        <taxon>Bacilli</taxon>
        <taxon>Bacillales</taxon>
        <taxon>Bacillaceae</taxon>
        <taxon>Evansella</taxon>
    </lineage>
</organism>
<reference evidence="1 2" key="1">
    <citation type="submission" date="2021-06" db="EMBL/GenBank/DDBJ databases">
        <title>Bacillus sp. RD4P76, an endophyte from a halophyte.</title>
        <authorList>
            <person name="Sun J.-Q."/>
        </authorList>
    </citation>
    <scope>NUCLEOTIDE SEQUENCE [LARGE SCALE GENOMIC DNA]</scope>
    <source>
        <strain evidence="1 2">CGMCC 1.15917</strain>
    </source>
</reference>
<evidence type="ECO:0000313" key="1">
    <source>
        <dbReference type="EMBL" id="MBU9712314.1"/>
    </source>
</evidence>
<name>A0ABS6JGH3_9BACI</name>
<dbReference type="Proteomes" id="UP000784880">
    <property type="component" value="Unassembled WGS sequence"/>
</dbReference>